<sequence length="350" mass="38118">MYLTKWDIITLPKNLGGLGVQDLHLKVHALHVKVQAGDGAVGRPWPIQRKLKDCVVVFLLTISFTIGGYAATYNVLEYGAEGTGNTDDSKAFMDPWRAACDDPNNPTFLVPGGMTFYLSQISFDGPCKSTLHVMLLYFHSCGNLRLSGLTFKDSPNKHIILEEGSGAQVNAITIIASEDSPNTDGIYVVNFQHVTISSSAIGTGDDCITIGSGSSDVNITGITCGPGHGISIGSLEAGNSEVAVEQIYVNNCTIKQTQNGVRIKTWQTSAVRVSDVHYTQVNGTTTSKLGINFRCSETVPCTGITMEDVSLRNHRRQKHFALLHKEKLTKWSRKFLVLVLETIISYVHVL</sequence>
<evidence type="ECO:0000256" key="8">
    <source>
        <dbReference type="PROSITE-ProRule" id="PRU10052"/>
    </source>
</evidence>
<organism evidence="10 11">
    <name type="scientific">Canna indica</name>
    <name type="common">Indian-shot</name>
    <dbReference type="NCBI Taxonomy" id="4628"/>
    <lineage>
        <taxon>Eukaryota</taxon>
        <taxon>Viridiplantae</taxon>
        <taxon>Streptophyta</taxon>
        <taxon>Embryophyta</taxon>
        <taxon>Tracheophyta</taxon>
        <taxon>Spermatophyta</taxon>
        <taxon>Magnoliopsida</taxon>
        <taxon>Liliopsida</taxon>
        <taxon>Zingiberales</taxon>
        <taxon>Cannaceae</taxon>
        <taxon>Canna</taxon>
    </lineage>
</organism>
<keyword evidence="7" id="KW-0961">Cell wall biogenesis/degradation</keyword>
<keyword evidence="4" id="KW-0964">Secreted</keyword>
<evidence type="ECO:0000256" key="1">
    <source>
        <dbReference type="ARBA" id="ARBA00004191"/>
    </source>
</evidence>
<dbReference type="SMART" id="SM00710">
    <property type="entry name" value="PbH1"/>
    <property type="match status" value="4"/>
</dbReference>
<keyword evidence="6 9" id="KW-0326">Glycosidase</keyword>
<dbReference type="GO" id="GO:0004650">
    <property type="term" value="F:polygalacturonase activity"/>
    <property type="evidence" value="ECO:0007669"/>
    <property type="project" value="InterPro"/>
</dbReference>
<name>A0AAQ3KYR2_9LILI</name>
<reference evidence="10 11" key="1">
    <citation type="submission" date="2023-10" db="EMBL/GenBank/DDBJ databases">
        <title>Chromosome-scale genome assembly provides insights into flower coloration mechanisms of Canna indica.</title>
        <authorList>
            <person name="Li C."/>
        </authorList>
    </citation>
    <scope>NUCLEOTIDE SEQUENCE [LARGE SCALE GENOMIC DNA]</scope>
    <source>
        <tissue evidence="10">Flower</tissue>
    </source>
</reference>
<protein>
    <submittedName>
        <fullName evidence="10">Polygalacturonase-like</fullName>
    </submittedName>
</protein>
<proteinExistence type="inferred from homology"/>
<dbReference type="Proteomes" id="UP001327560">
    <property type="component" value="Chromosome 8"/>
</dbReference>
<evidence type="ECO:0000256" key="5">
    <source>
        <dbReference type="ARBA" id="ARBA00022801"/>
    </source>
</evidence>
<comment type="subcellular location">
    <subcellularLocation>
        <location evidence="1">Secreted</location>
        <location evidence="1">Cell wall</location>
    </subcellularLocation>
</comment>
<dbReference type="Pfam" id="PF00295">
    <property type="entry name" value="Glyco_hydro_28"/>
    <property type="match status" value="1"/>
</dbReference>
<dbReference type="Gene3D" id="2.160.20.10">
    <property type="entry name" value="Single-stranded right-handed beta-helix, Pectin lyase-like"/>
    <property type="match status" value="2"/>
</dbReference>
<evidence type="ECO:0000256" key="7">
    <source>
        <dbReference type="ARBA" id="ARBA00023316"/>
    </source>
</evidence>
<dbReference type="InterPro" id="IPR012334">
    <property type="entry name" value="Pectin_lyas_fold"/>
</dbReference>
<evidence type="ECO:0000256" key="9">
    <source>
        <dbReference type="RuleBase" id="RU361169"/>
    </source>
</evidence>
<evidence type="ECO:0000313" key="10">
    <source>
        <dbReference type="EMBL" id="WOL17508.1"/>
    </source>
</evidence>
<evidence type="ECO:0000256" key="2">
    <source>
        <dbReference type="ARBA" id="ARBA00008834"/>
    </source>
</evidence>
<accession>A0AAQ3KYR2</accession>
<evidence type="ECO:0000256" key="3">
    <source>
        <dbReference type="ARBA" id="ARBA00022512"/>
    </source>
</evidence>
<dbReference type="GO" id="GO:0005975">
    <property type="term" value="P:carbohydrate metabolic process"/>
    <property type="evidence" value="ECO:0007669"/>
    <property type="project" value="InterPro"/>
</dbReference>
<evidence type="ECO:0000256" key="4">
    <source>
        <dbReference type="ARBA" id="ARBA00022525"/>
    </source>
</evidence>
<dbReference type="PANTHER" id="PTHR31375">
    <property type="match status" value="1"/>
</dbReference>
<comment type="similarity">
    <text evidence="2 9">Belongs to the glycosyl hydrolase 28 family.</text>
</comment>
<dbReference type="InterPro" id="IPR006626">
    <property type="entry name" value="PbH1"/>
</dbReference>
<dbReference type="AlphaFoldDB" id="A0AAQ3KYR2"/>
<feature type="active site" evidence="8">
    <location>
        <position position="228"/>
    </location>
</feature>
<dbReference type="InterPro" id="IPR000743">
    <property type="entry name" value="Glyco_hydro_28"/>
</dbReference>
<dbReference type="SUPFAM" id="SSF51126">
    <property type="entry name" value="Pectin lyase-like"/>
    <property type="match status" value="1"/>
</dbReference>
<dbReference type="InterPro" id="IPR011050">
    <property type="entry name" value="Pectin_lyase_fold/virulence"/>
</dbReference>
<evidence type="ECO:0000313" key="11">
    <source>
        <dbReference type="Proteomes" id="UP001327560"/>
    </source>
</evidence>
<keyword evidence="5 9" id="KW-0378">Hydrolase</keyword>
<evidence type="ECO:0000256" key="6">
    <source>
        <dbReference type="ARBA" id="ARBA00023295"/>
    </source>
</evidence>
<keyword evidence="3" id="KW-0134">Cell wall</keyword>
<dbReference type="EMBL" id="CP136897">
    <property type="protein sequence ID" value="WOL17508.1"/>
    <property type="molecule type" value="Genomic_DNA"/>
</dbReference>
<gene>
    <name evidence="10" type="ORF">Cni_G26301</name>
</gene>
<keyword evidence="11" id="KW-1185">Reference proteome</keyword>
<dbReference type="PROSITE" id="PS00502">
    <property type="entry name" value="POLYGALACTURONASE"/>
    <property type="match status" value="1"/>
</dbReference>
<dbReference type="GO" id="GO:0071555">
    <property type="term" value="P:cell wall organization"/>
    <property type="evidence" value="ECO:0007669"/>
    <property type="project" value="UniProtKB-KW"/>
</dbReference>